<proteinExistence type="predicted"/>
<comment type="caution">
    <text evidence="1">The sequence shown here is derived from an EMBL/GenBank/DDBJ whole genome shotgun (WGS) entry which is preliminary data.</text>
</comment>
<accession>A0AAD5K6G8</accession>
<sequence length="241" mass="26944">MSIRDQYAAELPSWVGMKATHMPQLALDDLSPVSSTPFNNYRTYDHSLVLKCRCVSVSLLKDLQEGGAVGLYPQSETIGQQHYFSSSTYSQQQQPITATNSRSSLKFVPAPNQKPISPLDNSFKNLSYSGYYGLRVTHRLPVRLIKTRSCCSSHIPLPDNDIYAGYMSLTAEDLDDQQDENSTSTTLTILSELAFTTVFSDLVVMPVVLKKGQHYKSIGVCFMHKCIDLENLGIVEEFEIQ</sequence>
<dbReference type="Proteomes" id="UP001209540">
    <property type="component" value="Unassembled WGS sequence"/>
</dbReference>
<evidence type="ECO:0000313" key="1">
    <source>
        <dbReference type="EMBL" id="KAI9258097.1"/>
    </source>
</evidence>
<name>A0AAD5K6G8_9FUNG</name>
<dbReference type="AlphaFoldDB" id="A0AAD5K6G8"/>
<dbReference type="EMBL" id="JAIXMP010000019">
    <property type="protein sequence ID" value="KAI9258097.1"/>
    <property type="molecule type" value="Genomic_DNA"/>
</dbReference>
<organism evidence="1 2">
    <name type="scientific">Phascolomyces articulosus</name>
    <dbReference type="NCBI Taxonomy" id="60185"/>
    <lineage>
        <taxon>Eukaryota</taxon>
        <taxon>Fungi</taxon>
        <taxon>Fungi incertae sedis</taxon>
        <taxon>Mucoromycota</taxon>
        <taxon>Mucoromycotina</taxon>
        <taxon>Mucoromycetes</taxon>
        <taxon>Mucorales</taxon>
        <taxon>Lichtheimiaceae</taxon>
        <taxon>Phascolomyces</taxon>
    </lineage>
</organism>
<protein>
    <submittedName>
        <fullName evidence="1">Uncharacterized protein</fullName>
    </submittedName>
</protein>
<reference evidence="1" key="1">
    <citation type="journal article" date="2022" name="IScience">
        <title>Evolution of zygomycete secretomes and the origins of terrestrial fungal ecologies.</title>
        <authorList>
            <person name="Chang Y."/>
            <person name="Wang Y."/>
            <person name="Mondo S."/>
            <person name="Ahrendt S."/>
            <person name="Andreopoulos W."/>
            <person name="Barry K."/>
            <person name="Beard J."/>
            <person name="Benny G.L."/>
            <person name="Blankenship S."/>
            <person name="Bonito G."/>
            <person name="Cuomo C."/>
            <person name="Desiro A."/>
            <person name="Gervers K.A."/>
            <person name="Hundley H."/>
            <person name="Kuo A."/>
            <person name="LaButti K."/>
            <person name="Lang B.F."/>
            <person name="Lipzen A."/>
            <person name="O'Donnell K."/>
            <person name="Pangilinan J."/>
            <person name="Reynolds N."/>
            <person name="Sandor L."/>
            <person name="Smith M.E."/>
            <person name="Tsang A."/>
            <person name="Grigoriev I.V."/>
            <person name="Stajich J.E."/>
            <person name="Spatafora J.W."/>
        </authorList>
    </citation>
    <scope>NUCLEOTIDE SEQUENCE</scope>
    <source>
        <strain evidence="1">RSA 2281</strain>
    </source>
</reference>
<evidence type="ECO:0000313" key="2">
    <source>
        <dbReference type="Proteomes" id="UP001209540"/>
    </source>
</evidence>
<keyword evidence="2" id="KW-1185">Reference proteome</keyword>
<reference evidence="1" key="2">
    <citation type="submission" date="2023-02" db="EMBL/GenBank/DDBJ databases">
        <authorList>
            <consortium name="DOE Joint Genome Institute"/>
            <person name="Mondo S.J."/>
            <person name="Chang Y."/>
            <person name="Wang Y."/>
            <person name="Ahrendt S."/>
            <person name="Andreopoulos W."/>
            <person name="Barry K."/>
            <person name="Beard J."/>
            <person name="Benny G.L."/>
            <person name="Blankenship S."/>
            <person name="Bonito G."/>
            <person name="Cuomo C."/>
            <person name="Desiro A."/>
            <person name="Gervers K.A."/>
            <person name="Hundley H."/>
            <person name="Kuo A."/>
            <person name="LaButti K."/>
            <person name="Lang B.F."/>
            <person name="Lipzen A."/>
            <person name="O'Donnell K."/>
            <person name="Pangilinan J."/>
            <person name="Reynolds N."/>
            <person name="Sandor L."/>
            <person name="Smith M.W."/>
            <person name="Tsang A."/>
            <person name="Grigoriev I.V."/>
            <person name="Stajich J.E."/>
            <person name="Spatafora J.W."/>
        </authorList>
    </citation>
    <scope>NUCLEOTIDE SEQUENCE</scope>
    <source>
        <strain evidence="1">RSA 2281</strain>
    </source>
</reference>
<gene>
    <name evidence="1" type="ORF">BDA99DRAFT_111681</name>
</gene>